<gene>
    <name evidence="2" type="ORF">TTAC_LOCUS3508</name>
</gene>
<reference evidence="4" key="1">
    <citation type="submission" date="2017-02" db="UniProtKB">
        <authorList>
            <consortium name="WormBaseParasite"/>
        </authorList>
    </citation>
    <scope>IDENTIFICATION</scope>
</reference>
<evidence type="ECO:0000313" key="2">
    <source>
        <dbReference type="EMBL" id="VDM22770.1"/>
    </source>
</evidence>
<dbReference type="PANTHER" id="PTHR46866:SF1">
    <property type="entry name" value="GH12955P"/>
    <property type="match status" value="1"/>
</dbReference>
<dbReference type="EMBL" id="UYWX01002550">
    <property type="protein sequence ID" value="VDM22770.1"/>
    <property type="molecule type" value="Genomic_DNA"/>
</dbReference>
<reference evidence="2 3" key="2">
    <citation type="submission" date="2018-11" db="EMBL/GenBank/DDBJ databases">
        <authorList>
            <consortium name="Pathogen Informatics"/>
        </authorList>
    </citation>
    <scope>NUCLEOTIDE SEQUENCE [LARGE SCALE GENOMIC DNA]</scope>
</reference>
<dbReference type="InterPro" id="IPR036372">
    <property type="entry name" value="BEACH_dom_sf"/>
</dbReference>
<evidence type="ECO:0000313" key="4">
    <source>
        <dbReference type="WBParaSite" id="TTAC_0000352301-mRNA-1"/>
    </source>
</evidence>
<dbReference type="AlphaFoldDB" id="A0A0R3WRY3"/>
<dbReference type="InterPro" id="IPR000409">
    <property type="entry name" value="BEACH_dom"/>
</dbReference>
<keyword evidence="3" id="KW-1185">Reference proteome</keyword>
<dbReference type="STRING" id="6205.A0A0R3WRY3"/>
<feature type="domain" description="BEACH" evidence="1">
    <location>
        <begin position="196"/>
        <end position="330"/>
    </location>
</feature>
<sequence>MTEENVNNIRWDLDVRNLDASLRNSKWQDKMIECTFSDALSILREIELNTDKDFLTSKYACEIITHGTTAPEYSYVKVKDLVQKAISTYSDLLDDSLVATEDSKLTARIKGHSLFSLIRYNPSRLKDENLLQFVFYQLICLLECFHRRGIPYLNLEPISIFVDDLFRVSLAPPCVCKLGEFACFETNQSNPLKETLPIQNSVEFHEVLSGWITGKVSNYDYLMYINHLAGRRAGDPTASAVLPWVTDFSSPQDGAQHLRDLTRTKFRLTKGERQLDATYLHLEHSDSSSLAGESGKVEPFLPHHILDMMPNLAYYTYKVQCCWRHVSPDI</sequence>
<organism evidence="4">
    <name type="scientific">Hydatigena taeniaeformis</name>
    <name type="common">Feline tapeworm</name>
    <name type="synonym">Taenia taeniaeformis</name>
    <dbReference type="NCBI Taxonomy" id="6205"/>
    <lineage>
        <taxon>Eukaryota</taxon>
        <taxon>Metazoa</taxon>
        <taxon>Spiralia</taxon>
        <taxon>Lophotrochozoa</taxon>
        <taxon>Platyhelminthes</taxon>
        <taxon>Cestoda</taxon>
        <taxon>Eucestoda</taxon>
        <taxon>Cyclophyllidea</taxon>
        <taxon>Taeniidae</taxon>
        <taxon>Hydatigera</taxon>
    </lineage>
</organism>
<dbReference type="Pfam" id="PF02138">
    <property type="entry name" value="Beach"/>
    <property type="match status" value="1"/>
</dbReference>
<evidence type="ECO:0000313" key="3">
    <source>
        <dbReference type="Proteomes" id="UP000274429"/>
    </source>
</evidence>
<dbReference type="PANTHER" id="PTHR46866">
    <property type="entry name" value="GH12955P"/>
    <property type="match status" value="1"/>
</dbReference>
<dbReference type="SUPFAM" id="SSF56112">
    <property type="entry name" value="Protein kinase-like (PK-like)"/>
    <property type="match status" value="1"/>
</dbReference>
<dbReference type="OrthoDB" id="26681at2759"/>
<dbReference type="InterPro" id="IPR011009">
    <property type="entry name" value="Kinase-like_dom_sf"/>
</dbReference>
<dbReference type="Proteomes" id="UP000274429">
    <property type="component" value="Unassembled WGS sequence"/>
</dbReference>
<accession>A0A0R3WRY3</accession>
<name>A0A0R3WRY3_HYDTA</name>
<dbReference type="WBParaSite" id="TTAC_0000352301-mRNA-1">
    <property type="protein sequence ID" value="TTAC_0000352301-mRNA-1"/>
    <property type="gene ID" value="TTAC_0000352301"/>
</dbReference>
<dbReference type="PROSITE" id="PS50197">
    <property type="entry name" value="BEACH"/>
    <property type="match status" value="1"/>
</dbReference>
<dbReference type="SUPFAM" id="SSF81837">
    <property type="entry name" value="BEACH domain"/>
    <property type="match status" value="1"/>
</dbReference>
<proteinExistence type="predicted"/>
<evidence type="ECO:0000259" key="1">
    <source>
        <dbReference type="PROSITE" id="PS50197"/>
    </source>
</evidence>
<protein>
    <submittedName>
        <fullName evidence="4">BEACH domain-containing protein</fullName>
    </submittedName>
</protein>
<dbReference type="Gene3D" id="1.10.1540.10">
    <property type="entry name" value="BEACH domain"/>
    <property type="match status" value="1"/>
</dbReference>